<evidence type="ECO:0000256" key="1">
    <source>
        <dbReference type="PROSITE-ProRule" id="PRU00703"/>
    </source>
</evidence>
<dbReference type="SMART" id="SM00116">
    <property type="entry name" value="CBS"/>
    <property type="match status" value="1"/>
</dbReference>
<dbReference type="PROSITE" id="PS51371">
    <property type="entry name" value="CBS"/>
    <property type="match status" value="1"/>
</dbReference>
<evidence type="ECO:0000313" key="4">
    <source>
        <dbReference type="EMBL" id="MFC7350734.1"/>
    </source>
</evidence>
<accession>A0ABW2MBU4</accession>
<organism evidence="4 5">
    <name type="scientific">Streptomyces caviscabies</name>
    <dbReference type="NCBI Taxonomy" id="90079"/>
    <lineage>
        <taxon>Bacteria</taxon>
        <taxon>Bacillati</taxon>
        <taxon>Actinomycetota</taxon>
        <taxon>Actinomycetes</taxon>
        <taxon>Kitasatosporales</taxon>
        <taxon>Streptomycetaceae</taxon>
        <taxon>Streptomyces</taxon>
    </lineage>
</organism>
<feature type="region of interest" description="Disordered" evidence="2">
    <location>
        <begin position="81"/>
        <end position="101"/>
    </location>
</feature>
<dbReference type="InterPro" id="IPR046342">
    <property type="entry name" value="CBS_dom_sf"/>
</dbReference>
<feature type="domain" description="CBS" evidence="3">
    <location>
        <begin position="122"/>
        <end position="178"/>
    </location>
</feature>
<comment type="caution">
    <text evidence="4">The sequence shown here is derived from an EMBL/GenBank/DDBJ whole genome shotgun (WGS) entry which is preliminary data.</text>
</comment>
<gene>
    <name evidence="4" type="ORF">ACFQW9_08815</name>
</gene>
<evidence type="ECO:0000259" key="3">
    <source>
        <dbReference type="PROSITE" id="PS51371"/>
    </source>
</evidence>
<dbReference type="RefSeq" id="WP_319288322.1">
    <property type="nucleotide sequence ID" value="NZ_JBHTCK010000002.1"/>
</dbReference>
<proteinExistence type="predicted"/>
<sequence>MPTPDDAVLKSLEGVTLSIRDLLSRWGFRVRDHASVPQIRLDLTSVGLTTVPDFATGPQDVEVEVVPIGLKHGVGVGAGVGAGVGTDDGDGDGDGEKDPADAAEEAVGKFPQTAMRVHDLRCADSVTSITPDETLSVAMGRMAEFGYSQLPVIDASGTLHGVVTWASIAHIHATGREMCLASAISGEYEIVNASAHLLPVLPTIREHEFVLVRAADGRVTGIVTSADLAGEFGTVARPFFTLGEIERRLRRCLGRVYDDSDVQQVHKRRKSVDELMFGEYIRLLDDEERWAKLGWPLVDRDHFIGLLGRVKNVRNTVMHFNAPALRPEQLDLLDSFVSMLRLYDPDYRATSTA</sequence>
<keyword evidence="5" id="KW-1185">Reference proteome</keyword>
<dbReference type="Gene3D" id="3.10.580.10">
    <property type="entry name" value="CBS-domain"/>
    <property type="match status" value="1"/>
</dbReference>
<dbReference type="Pfam" id="PF00571">
    <property type="entry name" value="CBS"/>
    <property type="match status" value="1"/>
</dbReference>
<evidence type="ECO:0000256" key="2">
    <source>
        <dbReference type="SAM" id="MobiDB-lite"/>
    </source>
</evidence>
<name>A0ABW2MBU4_9ACTN</name>
<dbReference type="SUPFAM" id="SSF54631">
    <property type="entry name" value="CBS-domain pair"/>
    <property type="match status" value="1"/>
</dbReference>
<keyword evidence="1" id="KW-0129">CBS domain</keyword>
<dbReference type="Proteomes" id="UP001596509">
    <property type="component" value="Unassembled WGS sequence"/>
</dbReference>
<dbReference type="InterPro" id="IPR000644">
    <property type="entry name" value="CBS_dom"/>
</dbReference>
<evidence type="ECO:0000313" key="5">
    <source>
        <dbReference type="Proteomes" id="UP001596509"/>
    </source>
</evidence>
<reference evidence="5" key="1">
    <citation type="journal article" date="2019" name="Int. J. Syst. Evol. Microbiol.">
        <title>The Global Catalogue of Microorganisms (GCM) 10K type strain sequencing project: providing services to taxonomists for standard genome sequencing and annotation.</title>
        <authorList>
            <consortium name="The Broad Institute Genomics Platform"/>
            <consortium name="The Broad Institute Genome Sequencing Center for Infectious Disease"/>
            <person name="Wu L."/>
            <person name="Ma J."/>
        </authorList>
    </citation>
    <scope>NUCLEOTIDE SEQUENCE [LARGE SCALE GENOMIC DNA]</scope>
    <source>
        <strain evidence="5">ICMP 19430</strain>
    </source>
</reference>
<protein>
    <submittedName>
        <fullName evidence="4">CBS domain-containing protein</fullName>
    </submittedName>
</protein>
<dbReference type="EMBL" id="JBHTCK010000002">
    <property type="protein sequence ID" value="MFC7350734.1"/>
    <property type="molecule type" value="Genomic_DNA"/>
</dbReference>